<keyword evidence="2" id="KW-1185">Reference proteome</keyword>
<name>A0A7W7ZDT0_9BACT</name>
<dbReference type="Proteomes" id="UP000540989">
    <property type="component" value="Unassembled WGS sequence"/>
</dbReference>
<dbReference type="EMBL" id="JACHIP010000003">
    <property type="protein sequence ID" value="MBB5058035.1"/>
    <property type="molecule type" value="Genomic_DNA"/>
</dbReference>
<proteinExistence type="predicted"/>
<organism evidence="1 2">
    <name type="scientific">Granulicella aggregans</name>
    <dbReference type="NCBI Taxonomy" id="474949"/>
    <lineage>
        <taxon>Bacteria</taxon>
        <taxon>Pseudomonadati</taxon>
        <taxon>Acidobacteriota</taxon>
        <taxon>Terriglobia</taxon>
        <taxon>Terriglobales</taxon>
        <taxon>Acidobacteriaceae</taxon>
        <taxon>Granulicella</taxon>
    </lineage>
</organism>
<dbReference type="Gene3D" id="2.60.40.2630">
    <property type="match status" value="1"/>
</dbReference>
<gene>
    <name evidence="1" type="ORF">HDF16_002741</name>
</gene>
<sequence>MDPNTTTCIFTTPLASGRSCKIGFIFTPSAGGNRSAVFSIIDDTIAGLNTIQLSGLGTTSATLTRASISFASTNVGASSTAQVATLNNTGKAVMMILTDVRRRKLSRRETLSACPVCLHSDPSRQIDRDFRVLQQSVAAVRQAYNP</sequence>
<reference evidence="1 2" key="1">
    <citation type="submission" date="2020-08" db="EMBL/GenBank/DDBJ databases">
        <title>Genomic Encyclopedia of Type Strains, Phase IV (KMG-V): Genome sequencing to study the core and pangenomes of soil and plant-associated prokaryotes.</title>
        <authorList>
            <person name="Whitman W."/>
        </authorList>
    </citation>
    <scope>NUCLEOTIDE SEQUENCE [LARGE SCALE GENOMIC DNA]</scope>
    <source>
        <strain evidence="1 2">M8UP14</strain>
    </source>
</reference>
<accession>A0A7W7ZDT0</accession>
<evidence type="ECO:0000313" key="1">
    <source>
        <dbReference type="EMBL" id="MBB5058035.1"/>
    </source>
</evidence>
<comment type="caution">
    <text evidence="1">The sequence shown here is derived from an EMBL/GenBank/DDBJ whole genome shotgun (WGS) entry which is preliminary data.</text>
</comment>
<evidence type="ECO:0000313" key="2">
    <source>
        <dbReference type="Proteomes" id="UP000540989"/>
    </source>
</evidence>
<protein>
    <submittedName>
        <fullName evidence="1">Uncharacterized protein</fullName>
    </submittedName>
</protein>
<dbReference type="AlphaFoldDB" id="A0A7W7ZDT0"/>